<keyword evidence="2" id="KW-1185">Reference proteome</keyword>
<comment type="caution">
    <text evidence="1">The sequence shown here is derived from an EMBL/GenBank/DDBJ whole genome shotgun (WGS) entry which is preliminary data.</text>
</comment>
<gene>
    <name evidence="1" type="ORF">J1605_021242</name>
</gene>
<accession>A0AB34HH38</accession>
<evidence type="ECO:0000313" key="1">
    <source>
        <dbReference type="EMBL" id="KAJ8790814.1"/>
    </source>
</evidence>
<organism evidence="1 2">
    <name type="scientific">Eschrichtius robustus</name>
    <name type="common">California gray whale</name>
    <name type="synonym">Eschrichtius gibbosus</name>
    <dbReference type="NCBI Taxonomy" id="9764"/>
    <lineage>
        <taxon>Eukaryota</taxon>
        <taxon>Metazoa</taxon>
        <taxon>Chordata</taxon>
        <taxon>Craniata</taxon>
        <taxon>Vertebrata</taxon>
        <taxon>Euteleostomi</taxon>
        <taxon>Mammalia</taxon>
        <taxon>Eutheria</taxon>
        <taxon>Laurasiatheria</taxon>
        <taxon>Artiodactyla</taxon>
        <taxon>Whippomorpha</taxon>
        <taxon>Cetacea</taxon>
        <taxon>Mysticeti</taxon>
        <taxon>Eschrichtiidae</taxon>
        <taxon>Eschrichtius</taxon>
    </lineage>
</organism>
<dbReference type="EMBL" id="JAIQCJ010001330">
    <property type="protein sequence ID" value="KAJ8790814.1"/>
    <property type="molecule type" value="Genomic_DNA"/>
</dbReference>
<dbReference type="AlphaFoldDB" id="A0AB34HH38"/>
<reference evidence="1 2" key="1">
    <citation type="submission" date="2022-11" db="EMBL/GenBank/DDBJ databases">
        <title>Whole genome sequence of Eschrichtius robustus ER-17-0199.</title>
        <authorList>
            <person name="Bruniche-Olsen A."/>
            <person name="Black A.N."/>
            <person name="Fields C.J."/>
            <person name="Walden K."/>
            <person name="Dewoody J.A."/>
        </authorList>
    </citation>
    <scope>NUCLEOTIDE SEQUENCE [LARGE SCALE GENOMIC DNA]</scope>
    <source>
        <strain evidence="1">ER-17-0199</strain>
        <tissue evidence="1">Blubber</tissue>
    </source>
</reference>
<sequence length="107" mass="11960">MRFRPVQLLRVVKTFLATLGKWLHSRVLSVHICERSTTSTHLPWTCAFSHGCQPCESKTSASRMIQSLKALIENADAVYEKIVHCQKADNHIAVIAAVFPTSVVRVS</sequence>
<protein>
    <submittedName>
        <fullName evidence="1">Uncharacterized protein</fullName>
    </submittedName>
</protein>
<evidence type="ECO:0000313" key="2">
    <source>
        <dbReference type="Proteomes" id="UP001159641"/>
    </source>
</evidence>
<dbReference type="Proteomes" id="UP001159641">
    <property type="component" value="Unassembled WGS sequence"/>
</dbReference>
<name>A0AB34HH38_ESCRO</name>
<proteinExistence type="predicted"/>